<keyword evidence="2" id="KW-1185">Reference proteome</keyword>
<evidence type="ECO:0000313" key="2">
    <source>
        <dbReference type="Proteomes" id="UP000828941"/>
    </source>
</evidence>
<evidence type="ECO:0000313" key="1">
    <source>
        <dbReference type="EMBL" id="KAI4317325.1"/>
    </source>
</evidence>
<name>A0ACB9M0Q6_BAUVA</name>
<reference evidence="1 2" key="1">
    <citation type="journal article" date="2022" name="DNA Res.">
        <title>Chromosomal-level genome assembly of the orchid tree Bauhinia variegata (Leguminosae; Cercidoideae) supports the allotetraploid origin hypothesis of Bauhinia.</title>
        <authorList>
            <person name="Zhong Y."/>
            <person name="Chen Y."/>
            <person name="Zheng D."/>
            <person name="Pang J."/>
            <person name="Liu Y."/>
            <person name="Luo S."/>
            <person name="Meng S."/>
            <person name="Qian L."/>
            <person name="Wei D."/>
            <person name="Dai S."/>
            <person name="Zhou R."/>
        </authorList>
    </citation>
    <scope>NUCLEOTIDE SEQUENCE [LARGE SCALE GENOMIC DNA]</scope>
    <source>
        <strain evidence="1">BV-YZ2020</strain>
    </source>
</reference>
<proteinExistence type="predicted"/>
<accession>A0ACB9M0Q6</accession>
<dbReference type="Proteomes" id="UP000828941">
    <property type="component" value="Chromosome 10"/>
</dbReference>
<sequence length="117" mass="13170">MMDTLVTVCINIVITDVLLPVSYASDSNLTETDSGIQEIRLQLSGLVMSWADHGILSFFKEMMAEFIQNGWEQLTSHVFDSRGSTYDFLSTVKNSVNFQVVNAYSTILPSVYRSLYI</sequence>
<comment type="caution">
    <text evidence="1">The sequence shown here is derived from an EMBL/GenBank/DDBJ whole genome shotgun (WGS) entry which is preliminary data.</text>
</comment>
<gene>
    <name evidence="1" type="ORF">L6164_025202</name>
</gene>
<organism evidence="1 2">
    <name type="scientific">Bauhinia variegata</name>
    <name type="common">Purple orchid tree</name>
    <name type="synonym">Phanera variegata</name>
    <dbReference type="NCBI Taxonomy" id="167791"/>
    <lineage>
        <taxon>Eukaryota</taxon>
        <taxon>Viridiplantae</taxon>
        <taxon>Streptophyta</taxon>
        <taxon>Embryophyta</taxon>
        <taxon>Tracheophyta</taxon>
        <taxon>Spermatophyta</taxon>
        <taxon>Magnoliopsida</taxon>
        <taxon>eudicotyledons</taxon>
        <taxon>Gunneridae</taxon>
        <taxon>Pentapetalae</taxon>
        <taxon>rosids</taxon>
        <taxon>fabids</taxon>
        <taxon>Fabales</taxon>
        <taxon>Fabaceae</taxon>
        <taxon>Cercidoideae</taxon>
        <taxon>Cercideae</taxon>
        <taxon>Bauhiniinae</taxon>
        <taxon>Bauhinia</taxon>
    </lineage>
</organism>
<dbReference type="EMBL" id="CM039435">
    <property type="protein sequence ID" value="KAI4317325.1"/>
    <property type="molecule type" value="Genomic_DNA"/>
</dbReference>
<protein>
    <submittedName>
        <fullName evidence="1">Uncharacterized protein</fullName>
    </submittedName>
</protein>